<comment type="subcellular location">
    <subcellularLocation>
        <location evidence="1">Nucleus</location>
    </subcellularLocation>
</comment>
<feature type="domain" description="Zn(2)-C6 fungal-type" evidence="4">
    <location>
        <begin position="14"/>
        <end position="42"/>
    </location>
</feature>
<evidence type="ECO:0000256" key="3">
    <source>
        <dbReference type="SAM" id="MobiDB-lite"/>
    </source>
</evidence>
<dbReference type="Pfam" id="PF11951">
    <property type="entry name" value="Fungal_trans_2"/>
    <property type="match status" value="1"/>
</dbReference>
<name>A0ABR0S7C2_9HYPO</name>
<keyword evidence="2" id="KW-0539">Nucleus</keyword>
<dbReference type="EMBL" id="JAVFKD010000016">
    <property type="protein sequence ID" value="KAK5988068.1"/>
    <property type="molecule type" value="Genomic_DNA"/>
</dbReference>
<dbReference type="InterPro" id="IPR036864">
    <property type="entry name" value="Zn2-C6_fun-type_DNA-bd_sf"/>
</dbReference>
<dbReference type="InterPro" id="IPR001138">
    <property type="entry name" value="Zn2Cys6_DnaBD"/>
</dbReference>
<dbReference type="Gene3D" id="4.10.240.10">
    <property type="entry name" value="Zn(2)-C6 fungal-type DNA-binding domain"/>
    <property type="match status" value="1"/>
</dbReference>
<gene>
    <name evidence="5" type="ORF">PT974_12205</name>
</gene>
<comment type="caution">
    <text evidence="5">The sequence shown here is derived from an EMBL/GenBank/DDBJ whole genome shotgun (WGS) entry which is preliminary data.</text>
</comment>
<dbReference type="PANTHER" id="PTHR37534">
    <property type="entry name" value="TRANSCRIPTIONAL ACTIVATOR PROTEIN UGA3"/>
    <property type="match status" value="1"/>
</dbReference>
<evidence type="ECO:0000313" key="5">
    <source>
        <dbReference type="EMBL" id="KAK5988068.1"/>
    </source>
</evidence>
<evidence type="ECO:0000313" key="6">
    <source>
        <dbReference type="Proteomes" id="UP001338125"/>
    </source>
</evidence>
<reference evidence="5 6" key="1">
    <citation type="submission" date="2024-01" db="EMBL/GenBank/DDBJ databases">
        <title>Complete genome of Cladobotryum mycophilum ATHUM6906.</title>
        <authorList>
            <person name="Christinaki A.C."/>
            <person name="Myridakis A.I."/>
            <person name="Kouvelis V.N."/>
        </authorList>
    </citation>
    <scope>NUCLEOTIDE SEQUENCE [LARGE SCALE GENOMIC DNA]</scope>
    <source>
        <strain evidence="5 6">ATHUM6906</strain>
    </source>
</reference>
<proteinExistence type="predicted"/>
<dbReference type="PROSITE" id="PS50048">
    <property type="entry name" value="ZN2_CY6_FUNGAL_2"/>
    <property type="match status" value="1"/>
</dbReference>
<protein>
    <submittedName>
        <fullName evidence="5">Phomenoic acid biosynthesis cluster-specific transcriptional regulator-like protein</fullName>
    </submittedName>
</protein>
<evidence type="ECO:0000256" key="1">
    <source>
        <dbReference type="ARBA" id="ARBA00004123"/>
    </source>
</evidence>
<dbReference type="SUPFAM" id="SSF57701">
    <property type="entry name" value="Zn2/Cys6 DNA-binding domain"/>
    <property type="match status" value="1"/>
</dbReference>
<organism evidence="5 6">
    <name type="scientific">Cladobotryum mycophilum</name>
    <dbReference type="NCBI Taxonomy" id="491253"/>
    <lineage>
        <taxon>Eukaryota</taxon>
        <taxon>Fungi</taxon>
        <taxon>Dikarya</taxon>
        <taxon>Ascomycota</taxon>
        <taxon>Pezizomycotina</taxon>
        <taxon>Sordariomycetes</taxon>
        <taxon>Hypocreomycetidae</taxon>
        <taxon>Hypocreales</taxon>
        <taxon>Hypocreaceae</taxon>
        <taxon>Cladobotryum</taxon>
    </lineage>
</organism>
<keyword evidence="6" id="KW-1185">Reference proteome</keyword>
<sequence length="563" mass="62817">MESTTSQPKPTSKQCWGCLRRRKECDGALPTCNTCRRADIVCPGYRNVKPLTWLRTGKVSRLEGSKILNSSESATSTPKFVSVSKPLSPPASDVGSIGLGANDDEEINARIEQVRQVVTQAVTTTTLEPRSSRRQRPKQSRLPSGKASTHHTLVARRQHDGTSLHRPLWYGDRDTIGYLDICNYMSCLDLNSRQVLPSNVEPSPPVTFSDWQLMRPCTQQALKAITVGFRIIRESHAHGVDVALTDSGPVSGLWAKFYHHIGRALFGVNDDIAILRDIIGLESIVMSIWLLIIAEGWFSDSLSWRPHAVGFWRLLESHGGLGRVAAHSPSLGLPLRDCLVFTTAFNTTSPSHDLIAEASRVDLNDAYLIYRVQIHLMFYCPPALFLDIIRISRLRLELATNDSSCSDGEPSSFCHLLGSIDSYSMHTMLMCWPRTDDLFFTIAQIFRSAVAVYGNLTVPCIYSACDCQKLREFHRDNLFHLIRTVVNYPVHAVSIFWPLVVAGVAARTGDERGLIGEHILSIVHGIYNHGTGPIVALAVLRKFWESGKTEWDECFDRPYSIMA</sequence>
<dbReference type="CDD" id="cd00067">
    <property type="entry name" value="GAL4"/>
    <property type="match status" value="1"/>
</dbReference>
<evidence type="ECO:0000259" key="4">
    <source>
        <dbReference type="PROSITE" id="PS50048"/>
    </source>
</evidence>
<dbReference type="Proteomes" id="UP001338125">
    <property type="component" value="Unassembled WGS sequence"/>
</dbReference>
<dbReference type="InterPro" id="IPR021858">
    <property type="entry name" value="Fun_TF"/>
</dbReference>
<feature type="region of interest" description="Disordered" evidence="3">
    <location>
        <begin position="122"/>
        <end position="151"/>
    </location>
</feature>
<dbReference type="PANTHER" id="PTHR37534:SF46">
    <property type="entry name" value="ZN(II)2CYS6 TRANSCRIPTION FACTOR (EUROFUNG)"/>
    <property type="match status" value="1"/>
</dbReference>
<accession>A0ABR0S7C2</accession>
<evidence type="ECO:0000256" key="2">
    <source>
        <dbReference type="ARBA" id="ARBA00023242"/>
    </source>
</evidence>